<protein>
    <submittedName>
        <fullName evidence="1">Uncharacterized protein</fullName>
    </submittedName>
</protein>
<dbReference type="RefSeq" id="XP_022671549.1">
    <property type="nucleotide sequence ID" value="XM_022815814.1"/>
</dbReference>
<evidence type="ECO:0000313" key="2">
    <source>
        <dbReference type="Proteomes" id="UP000594260"/>
    </source>
</evidence>
<reference evidence="1" key="1">
    <citation type="submission" date="2021-01" db="UniProtKB">
        <authorList>
            <consortium name="EnsemblMetazoa"/>
        </authorList>
    </citation>
    <scope>IDENTIFICATION</scope>
</reference>
<dbReference type="EnsemblMetazoa" id="XM_022815814">
    <property type="protein sequence ID" value="XP_022671549"/>
    <property type="gene ID" value="LOC111254697"/>
</dbReference>
<dbReference type="AlphaFoldDB" id="A0A7M7KYU6"/>
<proteinExistence type="predicted"/>
<keyword evidence="2" id="KW-1185">Reference proteome</keyword>
<accession>A0A7M7KYU6</accession>
<sequence length="446" mass="50439">MKRNNSNNSHHYYGHYQKEEDTLLSVPKKQCRKKARPAALTTKGVFGIAPLDSAAITDINDVSKQTTTTMTTTGISNSTLNANDVTSYETIEKLESTGNELPNQKNLPHDELGRVAKATKLCVNLTTPCSNILLDKPHFAIPKKAGKNDPSLLSPKMSKADAVEILRLGKTRRSLLRLQVLVNSLVDLTLDKSNDQIDISYVRSAVHFVFKFLAVLHEPSSSNDSLMRLEMGHLVETGLRRTFVLAEFHRDVRAIISQNVDNLILDDFGRCALRHLAFRNFNFAVFLQLHLIHSMVDAGSKLQQQLAYVQKSTHDNHNNRSFDIIWGHRHRYQSCAMLLLSTMLNQKFNHKSEERHLHCARTPGFKKTTSNTSSSKDQCIPPNSEVTKQFEGFQAIYKRDEEVDNRTAALNVATEQLRRLHLDPAQFPSLLVLKKNIMQYLSPEAK</sequence>
<dbReference type="InParanoid" id="A0A7M7KYU6"/>
<evidence type="ECO:0000313" key="1">
    <source>
        <dbReference type="EnsemblMetazoa" id="XP_022671549"/>
    </source>
</evidence>
<dbReference type="GeneID" id="111254697"/>
<organism evidence="1 2">
    <name type="scientific">Varroa destructor</name>
    <name type="common">Honeybee mite</name>
    <dbReference type="NCBI Taxonomy" id="109461"/>
    <lineage>
        <taxon>Eukaryota</taxon>
        <taxon>Metazoa</taxon>
        <taxon>Ecdysozoa</taxon>
        <taxon>Arthropoda</taxon>
        <taxon>Chelicerata</taxon>
        <taxon>Arachnida</taxon>
        <taxon>Acari</taxon>
        <taxon>Parasitiformes</taxon>
        <taxon>Mesostigmata</taxon>
        <taxon>Gamasina</taxon>
        <taxon>Dermanyssoidea</taxon>
        <taxon>Varroidae</taxon>
        <taxon>Varroa</taxon>
    </lineage>
</organism>
<dbReference type="KEGG" id="vde:111254697"/>
<name>A0A7M7KYU6_VARDE</name>
<dbReference type="Proteomes" id="UP000594260">
    <property type="component" value="Unplaced"/>
</dbReference>